<keyword evidence="1" id="KW-0812">Transmembrane</keyword>
<sequence length="106" mass="12239">MMDSWALPGVKTPFSRHFVGIPRGEGRARYTKNHFQRIFLASKRKRKGEINVYKDFLAFLFVLFAFWVRFILGSGNSSEGDGFLILLLFSALEIDMTDRSFTHNSN</sequence>
<protein>
    <recommendedName>
        <fullName evidence="4">Transmembrane protein</fullName>
    </recommendedName>
</protein>
<keyword evidence="3" id="KW-1185">Reference proteome</keyword>
<reference evidence="2" key="2">
    <citation type="journal article" date="2023" name="Int. J. Mol. Sci.">
        <title>De Novo Assembly and Annotation of 11 Diverse Shrub Willow (Salix) Genomes Reveals Novel Gene Organization in Sex-Linked Regions.</title>
        <authorList>
            <person name="Hyden B."/>
            <person name="Feng K."/>
            <person name="Yates T.B."/>
            <person name="Jawdy S."/>
            <person name="Cereghino C."/>
            <person name="Smart L.B."/>
            <person name="Muchero W."/>
        </authorList>
    </citation>
    <scope>NUCLEOTIDE SEQUENCE</scope>
    <source>
        <tissue evidence="2">Shoot tip</tissue>
    </source>
</reference>
<dbReference type="OrthoDB" id="1886376at2759"/>
<feature type="transmembrane region" description="Helical" evidence="1">
    <location>
        <begin position="52"/>
        <end position="72"/>
    </location>
</feature>
<name>A0A9Q0Z1P0_SALPP</name>
<reference evidence="2" key="1">
    <citation type="submission" date="2022-11" db="EMBL/GenBank/DDBJ databases">
        <authorList>
            <person name="Hyden B.L."/>
            <person name="Feng K."/>
            <person name="Yates T."/>
            <person name="Jawdy S."/>
            <person name="Smart L.B."/>
            <person name="Muchero W."/>
        </authorList>
    </citation>
    <scope>NUCLEOTIDE SEQUENCE</scope>
    <source>
        <tissue evidence="2">Shoot tip</tissue>
    </source>
</reference>
<evidence type="ECO:0000313" key="3">
    <source>
        <dbReference type="Proteomes" id="UP001151532"/>
    </source>
</evidence>
<evidence type="ECO:0000256" key="1">
    <source>
        <dbReference type="SAM" id="Phobius"/>
    </source>
</evidence>
<organism evidence="2 3">
    <name type="scientific">Salix purpurea</name>
    <name type="common">Purple osier willow</name>
    <dbReference type="NCBI Taxonomy" id="77065"/>
    <lineage>
        <taxon>Eukaryota</taxon>
        <taxon>Viridiplantae</taxon>
        <taxon>Streptophyta</taxon>
        <taxon>Embryophyta</taxon>
        <taxon>Tracheophyta</taxon>
        <taxon>Spermatophyta</taxon>
        <taxon>Magnoliopsida</taxon>
        <taxon>eudicotyledons</taxon>
        <taxon>Gunneridae</taxon>
        <taxon>Pentapetalae</taxon>
        <taxon>rosids</taxon>
        <taxon>fabids</taxon>
        <taxon>Malpighiales</taxon>
        <taxon>Salicaceae</taxon>
        <taxon>Saliceae</taxon>
        <taxon>Salix</taxon>
    </lineage>
</organism>
<gene>
    <name evidence="2" type="ORF">OIU79_005949</name>
</gene>
<comment type="caution">
    <text evidence="2">The sequence shown here is derived from an EMBL/GenBank/DDBJ whole genome shotgun (WGS) entry which is preliminary data.</text>
</comment>
<dbReference type="Proteomes" id="UP001151532">
    <property type="component" value="Chromosome 10"/>
</dbReference>
<accession>A0A9Q0Z1P0</accession>
<evidence type="ECO:0008006" key="4">
    <source>
        <dbReference type="Google" id="ProtNLM"/>
    </source>
</evidence>
<evidence type="ECO:0000313" key="2">
    <source>
        <dbReference type="EMBL" id="KAJ6717913.1"/>
    </source>
</evidence>
<proteinExistence type="predicted"/>
<keyword evidence="1" id="KW-1133">Transmembrane helix</keyword>
<keyword evidence="1" id="KW-0472">Membrane</keyword>
<dbReference type="EMBL" id="JAPFFK010000014">
    <property type="protein sequence ID" value="KAJ6717913.1"/>
    <property type="molecule type" value="Genomic_DNA"/>
</dbReference>
<dbReference type="AlphaFoldDB" id="A0A9Q0Z1P0"/>